<feature type="region of interest" description="Disordered" evidence="1">
    <location>
        <begin position="137"/>
        <end position="179"/>
    </location>
</feature>
<reference evidence="3 4" key="1">
    <citation type="submission" date="2023-07" db="EMBL/GenBank/DDBJ databases">
        <title>Sorghum-associated microbial communities from plants grown in Nebraska, USA.</title>
        <authorList>
            <person name="Schachtman D."/>
        </authorList>
    </citation>
    <scope>NUCLEOTIDE SEQUENCE [LARGE SCALE GENOMIC DNA]</scope>
    <source>
        <strain evidence="3 4">BE332</strain>
    </source>
</reference>
<feature type="chain" id="PRO_5046982168" description="DUF5666 domain-containing protein" evidence="2">
    <location>
        <begin position="26"/>
        <end position="302"/>
    </location>
</feature>
<evidence type="ECO:0008006" key="5">
    <source>
        <dbReference type="Google" id="ProtNLM"/>
    </source>
</evidence>
<evidence type="ECO:0000313" key="4">
    <source>
        <dbReference type="Proteomes" id="UP001239626"/>
    </source>
</evidence>
<feature type="compositionally biased region" description="Low complexity" evidence="1">
    <location>
        <begin position="31"/>
        <end position="54"/>
    </location>
</feature>
<feature type="signal peptide" evidence="2">
    <location>
        <begin position="1"/>
        <end position="25"/>
    </location>
</feature>
<feature type="compositionally biased region" description="Gly residues" evidence="1">
    <location>
        <begin position="283"/>
        <end position="292"/>
    </location>
</feature>
<dbReference type="RefSeq" id="WP_307494010.1">
    <property type="nucleotide sequence ID" value="NZ_JAUSVB010000005.1"/>
</dbReference>
<accession>A0ABU0EJF8</accession>
<organism evidence="3 4">
    <name type="scientific">Cellulomonas humilata</name>
    <dbReference type="NCBI Taxonomy" id="144055"/>
    <lineage>
        <taxon>Bacteria</taxon>
        <taxon>Bacillati</taxon>
        <taxon>Actinomycetota</taxon>
        <taxon>Actinomycetes</taxon>
        <taxon>Micrococcales</taxon>
        <taxon>Cellulomonadaceae</taxon>
        <taxon>Cellulomonas</taxon>
    </lineage>
</organism>
<dbReference type="PROSITE" id="PS51257">
    <property type="entry name" value="PROKAR_LIPOPROTEIN"/>
    <property type="match status" value="1"/>
</dbReference>
<gene>
    <name evidence="3" type="ORF">J2X26_003533</name>
</gene>
<protein>
    <recommendedName>
        <fullName evidence="5">DUF5666 domain-containing protein</fullName>
    </recommendedName>
</protein>
<evidence type="ECO:0000256" key="2">
    <source>
        <dbReference type="SAM" id="SignalP"/>
    </source>
</evidence>
<keyword evidence="4" id="KW-1185">Reference proteome</keyword>
<evidence type="ECO:0000256" key="1">
    <source>
        <dbReference type="SAM" id="MobiDB-lite"/>
    </source>
</evidence>
<proteinExistence type="predicted"/>
<name>A0ABU0EJF8_9CELL</name>
<sequence>MSLTTRHRTALVLPALAAATVLVLAGCTGTPSSAAAPDDDSTAAIRQGDGPQRSGPGGGGGASGEIASVTGTVMQLRSTDAQTAVTWTDATTFSATVDGTLADVTVGSCVVAVSASTSDTDTDSSAPIEATSIQITQPTDDGTCAGGFGGGPAFGGDRPDGAPTDMPTMPEGERPDGAPTDLPPGGGMRSFSGGAIGTVTAVDGSTLTVETAGPDDETTTRTVTVTDATTYTTSVTADASAIVVGQCASARGEADDSGKVTATSIAVSAPTDGECSAGMVQRFGGGPGGGPQGSTQDGGTDA</sequence>
<feature type="compositionally biased region" description="Gly residues" evidence="1">
    <location>
        <begin position="144"/>
        <end position="154"/>
    </location>
</feature>
<dbReference type="Proteomes" id="UP001239626">
    <property type="component" value="Unassembled WGS sequence"/>
</dbReference>
<keyword evidence="2" id="KW-0732">Signal</keyword>
<dbReference type="EMBL" id="JAUSVB010000005">
    <property type="protein sequence ID" value="MDQ0375203.1"/>
    <property type="molecule type" value="Genomic_DNA"/>
</dbReference>
<feature type="region of interest" description="Disordered" evidence="1">
    <location>
        <begin position="31"/>
        <end position="65"/>
    </location>
</feature>
<comment type="caution">
    <text evidence="3">The sequence shown here is derived from an EMBL/GenBank/DDBJ whole genome shotgun (WGS) entry which is preliminary data.</text>
</comment>
<feature type="compositionally biased region" description="Low complexity" evidence="1">
    <location>
        <begin position="293"/>
        <end position="302"/>
    </location>
</feature>
<feature type="region of interest" description="Disordered" evidence="1">
    <location>
        <begin position="280"/>
        <end position="302"/>
    </location>
</feature>
<evidence type="ECO:0000313" key="3">
    <source>
        <dbReference type="EMBL" id="MDQ0375203.1"/>
    </source>
</evidence>